<dbReference type="AlphaFoldDB" id="E4KX34"/>
<comment type="caution">
    <text evidence="1">The sequence shown here is derived from an EMBL/GenBank/DDBJ whole genome shotgun (WGS) entry which is preliminary data.</text>
</comment>
<gene>
    <name evidence="1" type="ORF">HMPREF9286_0106</name>
</gene>
<evidence type="ECO:0000313" key="2">
    <source>
        <dbReference type="Proteomes" id="UP000003705"/>
    </source>
</evidence>
<protein>
    <submittedName>
        <fullName evidence="1">Uncharacterized protein</fullName>
    </submittedName>
</protein>
<evidence type="ECO:0000313" key="1">
    <source>
        <dbReference type="EMBL" id="EFR33558.1"/>
    </source>
</evidence>
<feature type="non-terminal residue" evidence="1">
    <location>
        <position position="37"/>
    </location>
</feature>
<dbReference type="EMBL" id="AENP01000006">
    <property type="protein sequence ID" value="EFR33558.1"/>
    <property type="molecule type" value="Genomic_DNA"/>
</dbReference>
<reference evidence="1 2" key="1">
    <citation type="submission" date="2010-10" db="EMBL/GenBank/DDBJ databases">
        <authorList>
            <person name="Durkin A.S."/>
            <person name="Madupu R."/>
            <person name="Torralba M."/>
            <person name="Gillis M."/>
            <person name="Methe B."/>
            <person name="Sutton G."/>
            <person name="Nelson K.E."/>
        </authorList>
    </citation>
    <scope>NUCLEOTIDE SEQUENCE [LARGE SCALE GENOMIC DNA]</scope>
    <source>
        <strain evidence="1 2">ACS-146-V-Sch2b</strain>
    </source>
</reference>
<dbReference type="Proteomes" id="UP000003705">
    <property type="component" value="Unassembled WGS sequence"/>
</dbReference>
<accession>E4KX34</accession>
<keyword evidence="2" id="KW-1185">Reference proteome</keyword>
<organism evidence="1 2">
    <name type="scientific">Peptoniphilus harei ACS-146-V-Sch2b</name>
    <dbReference type="NCBI Taxonomy" id="908338"/>
    <lineage>
        <taxon>Bacteria</taxon>
        <taxon>Bacillati</taxon>
        <taxon>Bacillota</taxon>
        <taxon>Tissierellia</taxon>
        <taxon>Tissierellales</taxon>
        <taxon>Peptoniphilaceae</taxon>
        <taxon>Peptoniphilus</taxon>
    </lineage>
</organism>
<name>E4KX34_9FIRM</name>
<sequence>MDNIFKRFTCLLLAFLMVMEVFSPVAALAASLIDEPE</sequence>
<proteinExistence type="predicted"/>